<dbReference type="Proteomes" id="UP000054248">
    <property type="component" value="Unassembled WGS sequence"/>
</dbReference>
<accession>A0A0C3M9T3</accession>
<protein>
    <submittedName>
        <fullName evidence="1">Uncharacterized protein</fullName>
    </submittedName>
</protein>
<organism evidence="1 2">
    <name type="scientific">Tulasnella calospora MUT 4182</name>
    <dbReference type="NCBI Taxonomy" id="1051891"/>
    <lineage>
        <taxon>Eukaryota</taxon>
        <taxon>Fungi</taxon>
        <taxon>Dikarya</taxon>
        <taxon>Basidiomycota</taxon>
        <taxon>Agaricomycotina</taxon>
        <taxon>Agaricomycetes</taxon>
        <taxon>Cantharellales</taxon>
        <taxon>Tulasnellaceae</taxon>
        <taxon>Tulasnella</taxon>
    </lineage>
</organism>
<dbReference type="AlphaFoldDB" id="A0A0C3M9T3"/>
<dbReference type="HOGENOM" id="CLU_2607785_0_0_1"/>
<evidence type="ECO:0000313" key="1">
    <source>
        <dbReference type="EMBL" id="KIO30457.1"/>
    </source>
</evidence>
<reference evidence="2" key="2">
    <citation type="submission" date="2015-01" db="EMBL/GenBank/DDBJ databases">
        <title>Evolutionary Origins and Diversification of the Mycorrhizal Mutualists.</title>
        <authorList>
            <consortium name="DOE Joint Genome Institute"/>
            <consortium name="Mycorrhizal Genomics Consortium"/>
            <person name="Kohler A."/>
            <person name="Kuo A."/>
            <person name="Nagy L.G."/>
            <person name="Floudas D."/>
            <person name="Copeland A."/>
            <person name="Barry K.W."/>
            <person name="Cichocki N."/>
            <person name="Veneault-Fourrey C."/>
            <person name="LaButti K."/>
            <person name="Lindquist E.A."/>
            <person name="Lipzen A."/>
            <person name="Lundell T."/>
            <person name="Morin E."/>
            <person name="Murat C."/>
            <person name="Riley R."/>
            <person name="Ohm R."/>
            <person name="Sun H."/>
            <person name="Tunlid A."/>
            <person name="Henrissat B."/>
            <person name="Grigoriev I.V."/>
            <person name="Hibbett D.S."/>
            <person name="Martin F."/>
        </authorList>
    </citation>
    <scope>NUCLEOTIDE SEQUENCE [LARGE SCALE GENOMIC DNA]</scope>
    <source>
        <strain evidence="2">MUT 4182</strain>
    </source>
</reference>
<dbReference type="EMBL" id="KN822972">
    <property type="protein sequence ID" value="KIO30457.1"/>
    <property type="molecule type" value="Genomic_DNA"/>
</dbReference>
<gene>
    <name evidence="1" type="ORF">M407DRAFT_242207</name>
</gene>
<dbReference type="OrthoDB" id="3305361at2759"/>
<name>A0A0C3M9T3_9AGAM</name>
<proteinExistence type="predicted"/>
<evidence type="ECO:0000313" key="2">
    <source>
        <dbReference type="Proteomes" id="UP000054248"/>
    </source>
</evidence>
<reference evidence="1 2" key="1">
    <citation type="submission" date="2014-04" db="EMBL/GenBank/DDBJ databases">
        <authorList>
            <consortium name="DOE Joint Genome Institute"/>
            <person name="Kuo A."/>
            <person name="Girlanda M."/>
            <person name="Perotto S."/>
            <person name="Kohler A."/>
            <person name="Nagy L.G."/>
            <person name="Floudas D."/>
            <person name="Copeland A."/>
            <person name="Barry K.W."/>
            <person name="Cichocki N."/>
            <person name="Veneault-Fourrey C."/>
            <person name="LaButti K."/>
            <person name="Lindquist E.A."/>
            <person name="Lipzen A."/>
            <person name="Lundell T."/>
            <person name="Morin E."/>
            <person name="Murat C."/>
            <person name="Sun H."/>
            <person name="Tunlid A."/>
            <person name="Henrissat B."/>
            <person name="Grigoriev I.V."/>
            <person name="Hibbett D.S."/>
            <person name="Martin F."/>
            <person name="Nordberg H.P."/>
            <person name="Cantor M.N."/>
            <person name="Hua S.X."/>
        </authorList>
    </citation>
    <scope>NUCLEOTIDE SEQUENCE [LARGE SCALE GENOMIC DNA]</scope>
    <source>
        <strain evidence="1 2">MUT 4182</strain>
    </source>
</reference>
<keyword evidence="2" id="KW-1185">Reference proteome</keyword>
<sequence length="79" mass="9127">MEHFLNHCPRLRFLFSYCCTGWVPHEEISILIGHNDADIRFRGARLIDKGAVEDRKWALYDGRAKDLTDEVLAAVRARA</sequence>